<dbReference type="SUPFAM" id="SSF56645">
    <property type="entry name" value="Acyl-CoA dehydrogenase NM domain-like"/>
    <property type="match status" value="1"/>
</dbReference>
<dbReference type="EMBL" id="BAAALS010000024">
    <property type="protein sequence ID" value="GAA1768004.1"/>
    <property type="molecule type" value="Genomic_DNA"/>
</dbReference>
<dbReference type="InterPro" id="IPR046373">
    <property type="entry name" value="Acyl-CoA_Oxase/DH_mid-dom_sf"/>
</dbReference>
<dbReference type="Proteomes" id="UP001500655">
    <property type="component" value="Unassembled WGS sequence"/>
</dbReference>
<dbReference type="InterPro" id="IPR009100">
    <property type="entry name" value="AcylCoA_DH/oxidase_NM_dom_sf"/>
</dbReference>
<feature type="domain" description="Acyl-CoA dehydrogenase/oxidase N-terminal" evidence="9">
    <location>
        <begin position="54"/>
        <end position="129"/>
    </location>
</feature>
<protein>
    <recommendedName>
        <fullName evidence="12">Acyl-CoA dehydrogenase</fullName>
    </recommendedName>
</protein>
<feature type="domain" description="Acyl-CoA oxidase/dehydrogenase middle" evidence="8">
    <location>
        <begin position="154"/>
        <end position="242"/>
    </location>
</feature>
<evidence type="ECO:0008006" key="12">
    <source>
        <dbReference type="Google" id="ProtNLM"/>
    </source>
</evidence>
<evidence type="ECO:0000313" key="11">
    <source>
        <dbReference type="Proteomes" id="UP001500655"/>
    </source>
</evidence>
<evidence type="ECO:0000256" key="5">
    <source>
        <dbReference type="ARBA" id="ARBA00023002"/>
    </source>
</evidence>
<evidence type="ECO:0000259" key="8">
    <source>
        <dbReference type="Pfam" id="PF02770"/>
    </source>
</evidence>
<dbReference type="Gene3D" id="1.20.140.10">
    <property type="entry name" value="Butyryl-CoA Dehydrogenase, subunit A, domain 3"/>
    <property type="match status" value="1"/>
</dbReference>
<dbReference type="Pfam" id="PF02770">
    <property type="entry name" value="Acyl-CoA_dh_M"/>
    <property type="match status" value="1"/>
</dbReference>
<dbReference type="SUPFAM" id="SSF47203">
    <property type="entry name" value="Acyl-CoA dehydrogenase C-terminal domain-like"/>
    <property type="match status" value="1"/>
</dbReference>
<evidence type="ECO:0000259" key="7">
    <source>
        <dbReference type="Pfam" id="PF00441"/>
    </source>
</evidence>
<dbReference type="Gene3D" id="2.40.110.10">
    <property type="entry name" value="Butyryl-CoA Dehydrogenase, subunit A, domain 2"/>
    <property type="match status" value="1"/>
</dbReference>
<evidence type="ECO:0000259" key="9">
    <source>
        <dbReference type="Pfam" id="PF02771"/>
    </source>
</evidence>
<comment type="similarity">
    <text evidence="2 6">Belongs to the acyl-CoA dehydrogenase family.</text>
</comment>
<feature type="domain" description="Acyl-CoA dehydrogenase/oxidase C-terminal" evidence="7">
    <location>
        <begin position="263"/>
        <end position="411"/>
    </location>
</feature>
<name>A0ABP4X1D5_9ACTN</name>
<evidence type="ECO:0000256" key="3">
    <source>
        <dbReference type="ARBA" id="ARBA00022630"/>
    </source>
</evidence>
<dbReference type="PANTHER" id="PTHR48083">
    <property type="entry name" value="MEDIUM-CHAIN SPECIFIC ACYL-COA DEHYDROGENASE, MITOCHONDRIAL-RELATED"/>
    <property type="match status" value="1"/>
</dbReference>
<reference evidence="11" key="1">
    <citation type="journal article" date="2019" name="Int. J. Syst. Evol. Microbiol.">
        <title>The Global Catalogue of Microorganisms (GCM) 10K type strain sequencing project: providing services to taxonomists for standard genome sequencing and annotation.</title>
        <authorList>
            <consortium name="The Broad Institute Genomics Platform"/>
            <consortium name="The Broad Institute Genome Sequencing Center for Infectious Disease"/>
            <person name="Wu L."/>
            <person name="Ma J."/>
        </authorList>
    </citation>
    <scope>NUCLEOTIDE SEQUENCE [LARGE SCALE GENOMIC DNA]</scope>
    <source>
        <strain evidence="11">JCM 13249</strain>
    </source>
</reference>
<evidence type="ECO:0000256" key="1">
    <source>
        <dbReference type="ARBA" id="ARBA00001974"/>
    </source>
</evidence>
<keyword evidence="4 6" id="KW-0274">FAD</keyword>
<gene>
    <name evidence="10" type="ORF">GCM10009681_43880</name>
</gene>
<evidence type="ECO:0000313" key="10">
    <source>
        <dbReference type="EMBL" id="GAA1768004.1"/>
    </source>
</evidence>
<dbReference type="InterPro" id="IPR013786">
    <property type="entry name" value="AcylCoA_DH/ox_N"/>
</dbReference>
<dbReference type="Pfam" id="PF02771">
    <property type="entry name" value="Acyl-CoA_dh_N"/>
    <property type="match status" value="1"/>
</dbReference>
<organism evidence="10 11">
    <name type="scientific">Luedemannella helvata</name>
    <dbReference type="NCBI Taxonomy" id="349315"/>
    <lineage>
        <taxon>Bacteria</taxon>
        <taxon>Bacillati</taxon>
        <taxon>Actinomycetota</taxon>
        <taxon>Actinomycetes</taxon>
        <taxon>Micromonosporales</taxon>
        <taxon>Micromonosporaceae</taxon>
        <taxon>Luedemannella</taxon>
    </lineage>
</organism>
<accession>A0ABP4X1D5</accession>
<dbReference type="InterPro" id="IPR009075">
    <property type="entry name" value="AcylCo_DH/oxidase_C"/>
</dbReference>
<dbReference type="InterPro" id="IPR050741">
    <property type="entry name" value="Acyl-CoA_dehydrogenase"/>
</dbReference>
<dbReference type="PANTHER" id="PTHR48083:SF31">
    <property type="entry name" value="ACYL-COA DEHYDROGENASE FADE10-RELATED"/>
    <property type="match status" value="1"/>
</dbReference>
<comment type="caution">
    <text evidence="10">The sequence shown here is derived from an EMBL/GenBank/DDBJ whole genome shotgun (WGS) entry which is preliminary data.</text>
</comment>
<dbReference type="CDD" id="cd00567">
    <property type="entry name" value="ACAD"/>
    <property type="match status" value="1"/>
</dbReference>
<dbReference type="Gene3D" id="1.10.540.10">
    <property type="entry name" value="Acyl-CoA dehydrogenase/oxidase, N-terminal domain"/>
    <property type="match status" value="1"/>
</dbReference>
<keyword evidence="3 6" id="KW-0285">Flavoprotein</keyword>
<dbReference type="InterPro" id="IPR006091">
    <property type="entry name" value="Acyl-CoA_Oxase/DH_mid-dom"/>
</dbReference>
<evidence type="ECO:0000256" key="6">
    <source>
        <dbReference type="RuleBase" id="RU362125"/>
    </source>
</evidence>
<dbReference type="RefSeq" id="WP_344085141.1">
    <property type="nucleotide sequence ID" value="NZ_BAAALS010000024.1"/>
</dbReference>
<sequence length="569" mass="59761">MTATALLAAGTTSVVASLTGGAVPWHALHPFPVQDRAEVELGDDAARRMISVLRDVVDPVRAEEAGTWPAGLPAALHAAGLLHLVGPPAVGGAGLSPLNTQRVLTAAAGYWRPAAFMLGVHNGIGAPAVEPLLGAGPLGEHVRARLRAGAVTGMADTEPEGAANRDRFTRAEPTADGFRLTGDKSYIGNAAVADLLLVTAQHGRRPRLFVVDLPAPGFAVVARHEYPGLRGYVNAAVRLRDVPVPAHQLVPDDGDRMSPALVSMLAAGRLHIVTPVALASARECLTITRAYLGRRHVDGVRLTGYEEPRRMTAEAMADGFALETAARWAMLGTDRAHLVADQAVIKTVSAELAWRVAEHTMTTTAAQGWERARSKAARGLPREPVEQIHRDVRGLRIAGGTEVLLRQRTATAVALAPRYTGRVPAADSAAPAARADLAGRLSATNAAHLDGLEHAAARVAALLDRAVAAHPDPAALAARQRLVTLTGRAMEDLLTTALTLARTGSAAAAGYDTQDLCDLHSRRALRRLAVLTEDLDAELRRTPDGVDERVPAWVDGAQPADALLEGAGV</sequence>
<dbReference type="Pfam" id="PF00441">
    <property type="entry name" value="Acyl-CoA_dh_1"/>
    <property type="match status" value="1"/>
</dbReference>
<dbReference type="InterPro" id="IPR036250">
    <property type="entry name" value="AcylCo_DH-like_C"/>
</dbReference>
<keyword evidence="11" id="KW-1185">Reference proteome</keyword>
<dbReference type="InterPro" id="IPR037069">
    <property type="entry name" value="AcylCoA_DH/ox_N_sf"/>
</dbReference>
<evidence type="ECO:0000256" key="2">
    <source>
        <dbReference type="ARBA" id="ARBA00009347"/>
    </source>
</evidence>
<proteinExistence type="inferred from homology"/>
<comment type="cofactor">
    <cofactor evidence="1 6">
        <name>FAD</name>
        <dbReference type="ChEBI" id="CHEBI:57692"/>
    </cofactor>
</comment>
<keyword evidence="5 6" id="KW-0560">Oxidoreductase</keyword>
<evidence type="ECO:0000256" key="4">
    <source>
        <dbReference type="ARBA" id="ARBA00022827"/>
    </source>
</evidence>